<reference evidence="3" key="1">
    <citation type="journal article" date="2010" name="Stand. Genomic Sci.">
        <title>Complete genome sequence of Syntrophothermus lipocalidus type strain (TGB-C1T).</title>
        <authorList>
            <consortium name="US DOE Joint Genome Institute (JGI-PGF)"/>
            <person name="Djao O."/>
            <person name="Zhang X."/>
            <person name="Lucas S."/>
            <person name="Lapidus A."/>
            <person name="Glavina Del Rio T."/>
            <person name="Nolan M."/>
            <person name="Tice H."/>
            <person name="Cheng J."/>
            <person name="Han C."/>
            <person name="Tapia R."/>
            <person name="Goodwin L."/>
            <person name="Pitluck S."/>
            <person name="Liolios K."/>
            <person name="Ivanova N."/>
            <person name="Mavromatis K."/>
            <person name="Mikhailova N."/>
            <person name="Ovchinnikova G."/>
            <person name="Pati A."/>
            <person name="Brambilla E."/>
            <person name="Chen A."/>
            <person name="Palaniappan K."/>
            <person name="Land M."/>
            <person name="Hauser L."/>
            <person name="Chang Y."/>
            <person name="Jeffries C."/>
            <person name="Rohde M."/>
            <person name="Sikorski J."/>
            <person name="Spring S."/>
            <person name="Goker M."/>
            <person name="Detter J."/>
            <person name="Woyke T."/>
            <person name="Bristow J."/>
            <person name="Eisen J."/>
            <person name="Markowitz V."/>
            <person name="Hugenholtz P."/>
            <person name="Kyrpides N."/>
            <person name="Klenk H."/>
        </authorList>
    </citation>
    <scope>NUCLEOTIDE SEQUENCE [LARGE SCALE GENOMIC DNA]</scope>
    <source>
        <strain evidence="3">DSM 12680 / TGB-C1</strain>
    </source>
</reference>
<dbReference type="HOGENOM" id="CLU_1440403_0_0_9"/>
<gene>
    <name evidence="2" type="ordered locus">Slip_0740</name>
</gene>
<keyword evidence="3" id="KW-1185">Reference proteome</keyword>
<reference evidence="2 3" key="2">
    <citation type="journal article" date="2010" name="Stand. Genomic Sci.">
        <title>Complete genome sequence of Syntrophothermus lipocalidus type strain (TGB-C1).</title>
        <authorList>
            <person name="Djao O.D."/>
            <person name="Zhang X."/>
            <person name="Lucas S."/>
            <person name="Lapidus A."/>
            <person name="Del Rio T.G."/>
            <person name="Nolan M."/>
            <person name="Tice H."/>
            <person name="Cheng J.F."/>
            <person name="Han C."/>
            <person name="Tapia R."/>
            <person name="Goodwin L."/>
            <person name="Pitluck S."/>
            <person name="Liolios K."/>
            <person name="Ivanova N."/>
            <person name="Mavromatis K."/>
            <person name="Mikhailova N."/>
            <person name="Ovchinnikova G."/>
            <person name="Pati A."/>
            <person name="Brambilla E."/>
            <person name="Chen A."/>
            <person name="Palaniappan K."/>
            <person name="Land M."/>
            <person name="Hauser L."/>
            <person name="Chang Y.J."/>
            <person name="Jeffries C.D."/>
            <person name="Rohde M."/>
            <person name="Sikorski J."/>
            <person name="Spring S."/>
            <person name="Goker M."/>
            <person name="Detter J.C."/>
            <person name="Woyke T."/>
            <person name="Bristow J."/>
            <person name="Eisen J.A."/>
            <person name="Markowitz V."/>
            <person name="Hugenholtz P."/>
            <person name="Kyrpides N.C."/>
            <person name="Klenk H.P."/>
        </authorList>
    </citation>
    <scope>NUCLEOTIDE SEQUENCE [LARGE SCALE GENOMIC DNA]</scope>
    <source>
        <strain evidence="3">DSM 12680 / TGB-C1</strain>
    </source>
</reference>
<dbReference type="InterPro" id="IPR015050">
    <property type="entry name" value="BofC_C"/>
</dbReference>
<dbReference type="Proteomes" id="UP000000378">
    <property type="component" value="Chromosome"/>
</dbReference>
<dbReference type="RefSeq" id="WP_013174922.1">
    <property type="nucleotide sequence ID" value="NC_014220.1"/>
</dbReference>
<accession>D7CLD5</accession>
<dbReference type="EMBL" id="CP002048">
    <property type="protein sequence ID" value="ADI01520.1"/>
    <property type="molecule type" value="Genomic_DNA"/>
</dbReference>
<name>D7CLD5_SYNLT</name>
<organism evidence="2 3">
    <name type="scientific">Syntrophothermus lipocalidus (strain DSM 12680 / TGB-C1)</name>
    <dbReference type="NCBI Taxonomy" id="643648"/>
    <lineage>
        <taxon>Bacteria</taxon>
        <taxon>Bacillati</taxon>
        <taxon>Bacillota</taxon>
        <taxon>Clostridia</taxon>
        <taxon>Eubacteriales</taxon>
        <taxon>Syntrophomonadaceae</taxon>
        <taxon>Syntrophothermus</taxon>
    </lineage>
</organism>
<evidence type="ECO:0000313" key="3">
    <source>
        <dbReference type="Proteomes" id="UP000000378"/>
    </source>
</evidence>
<dbReference type="eggNOG" id="ENOG5030M3M">
    <property type="taxonomic scope" value="Bacteria"/>
</dbReference>
<dbReference type="KEGG" id="slp:Slip_0740"/>
<evidence type="ECO:0000313" key="2">
    <source>
        <dbReference type="EMBL" id="ADI01520.1"/>
    </source>
</evidence>
<dbReference type="Pfam" id="PF08955">
    <property type="entry name" value="BofC_C"/>
    <property type="match status" value="1"/>
</dbReference>
<dbReference type="STRING" id="643648.Slip_0740"/>
<sequence>MIRPYRGAVLAGTLLLSFALGYGLAHNWPRFKNFDFKPAAIDSKKEFMVQDKTPVILEQVYTRCGHVTTSEFKGKKYLIGKSLSGVRELYPVRDGYLVWFEDNGSLVIYQRIDDWCPKDKNLCHLGAYKGYLAVYKGPSGNNQEVARVTKIRVEDLPEKIQEDVLNGKMEFNNETALNDVLESLDEYE</sequence>
<dbReference type="OrthoDB" id="2081260at2"/>
<protein>
    <recommendedName>
        <fullName evidence="1">Bypass of forespore C C-terminal domain-containing protein</fullName>
    </recommendedName>
</protein>
<dbReference type="AlphaFoldDB" id="D7CLD5"/>
<proteinExistence type="predicted"/>
<evidence type="ECO:0000259" key="1">
    <source>
        <dbReference type="Pfam" id="PF08955"/>
    </source>
</evidence>
<feature type="domain" description="Bypass of forespore C C-terminal" evidence="1">
    <location>
        <begin position="113"/>
        <end position="184"/>
    </location>
</feature>